<organism evidence="1 2">
    <name type="scientific">Pectobacterium carotovorum</name>
    <name type="common">Erwinia carotovora</name>
    <dbReference type="NCBI Taxonomy" id="554"/>
    <lineage>
        <taxon>Bacteria</taxon>
        <taxon>Pseudomonadati</taxon>
        <taxon>Pseudomonadota</taxon>
        <taxon>Gammaproteobacteria</taxon>
        <taxon>Enterobacterales</taxon>
        <taxon>Pectobacteriaceae</taxon>
        <taxon>Pectobacterium</taxon>
    </lineage>
</organism>
<dbReference type="EMBL" id="QZDH01000003">
    <property type="protein sequence ID" value="RJL55477.1"/>
    <property type="molecule type" value="Genomic_DNA"/>
</dbReference>
<reference evidence="1 2" key="1">
    <citation type="submission" date="2018-09" db="EMBL/GenBank/DDBJ databases">
        <title>Phylogenetic diversity of Pectobacterium and Dickeya strains causing blackleg disease of potato in Morocco.</title>
        <authorList>
            <person name="Oulghazi S."/>
            <person name="Moumni M."/>
            <person name="Faure D."/>
        </authorList>
    </citation>
    <scope>NUCLEOTIDE SEQUENCE [LARGE SCALE GENOMIC DNA]</scope>
    <source>
        <strain evidence="1 2">S1.15.11.2D</strain>
    </source>
</reference>
<evidence type="ECO:0008006" key="3">
    <source>
        <dbReference type="Google" id="ProtNLM"/>
    </source>
</evidence>
<gene>
    <name evidence="1" type="ORF">D5071_00485</name>
</gene>
<comment type="caution">
    <text evidence="1">The sequence shown here is derived from an EMBL/GenBank/DDBJ whole genome shotgun (WGS) entry which is preliminary data.</text>
</comment>
<evidence type="ECO:0000313" key="1">
    <source>
        <dbReference type="EMBL" id="RJL55477.1"/>
    </source>
</evidence>
<dbReference type="Proteomes" id="UP000283655">
    <property type="component" value="Unassembled WGS sequence"/>
</dbReference>
<protein>
    <recommendedName>
        <fullName evidence="3">DUF4238 domain-containing protein</fullName>
    </recommendedName>
</protein>
<dbReference type="RefSeq" id="WP_119872502.1">
    <property type="nucleotide sequence ID" value="NZ_QZDH01000003.1"/>
</dbReference>
<proteinExistence type="predicted"/>
<evidence type="ECO:0000313" key="2">
    <source>
        <dbReference type="Proteomes" id="UP000283655"/>
    </source>
</evidence>
<dbReference type="AlphaFoldDB" id="A0A419B1W4"/>
<accession>A0A419B1W4</accession>
<sequence>MSGRKQHYIPQSFQRGFLIHKKSNQTHVYHSNRNYPSNIDSVAAQRDFYSEPSNDGKKNLDDIITNYENRLGELLIILRGIELGGAVDASIAAEVIAHLTPRGNSIRRMFGSGTTKLMMGISDIFSDKEAIASLLGLEEPVPNQTWNKHIASNFSEDERLTQFIELIIEKTKIPKSSFERVLFMFAKEYMLGDKNPIFDQFQFIFSSLFSRIDDIVSSGHKQMLSNGLIAEPRKQDLEEFTWSILPAPADGAIMPDCIALGFDEEEGIFLPYIMTSKASTVIIPLTSQKLLVGIRSGSTLSDLSNFNHEASECSDELFIASASTHTALSNNIGKRWKGKMDSVVQDALSSISKTYNPPENKTAAPSLPTTLSSYQLTFIGWSTEEDISHISGTIQSIIKELCQCLDLTRLDGITFTSDFEKAITETERGFDVHTTSESLPDHIVQGASALLVIRDGKLKVRVVLSKEYALSLIEEDTQNTRVALHLIVAGLSIVHMVEQFENTLPNFLMEPVIIDNHDAVLHCAMRKALRAYRYANISAKFGAEDLFEQEFSNYLTQSFDLAYADIAKAKEEHAVDNDHPKLFNAVLSAVAYILTTSARLLGHLDGMGKPPLPTPESSAGNAIISRQLTGWINAFAYDLQKFWKKESWTREDLYALNIHVERLLWPCGILLYPADSGQGTMISSFQTDQTLL</sequence>
<name>A0A419B1W4_PECCA</name>